<evidence type="ECO:0000256" key="3">
    <source>
        <dbReference type="ARBA" id="ARBA00023315"/>
    </source>
</evidence>
<dbReference type="EC" id="2.3.1.51" evidence="4"/>
<reference evidence="7" key="1">
    <citation type="submission" date="2015-07" db="EMBL/GenBank/DDBJ databases">
        <title>Complete Genome of Thermincola ferriacetica strain Z-0001T.</title>
        <authorList>
            <person name="Lusk B."/>
            <person name="Badalamenti J.P."/>
            <person name="Parameswaran P."/>
            <person name="Bond D.R."/>
            <person name="Torres C.I."/>
        </authorList>
    </citation>
    <scope>NUCLEOTIDE SEQUENCE [LARGE SCALE GENOMIC DNA]</scope>
    <source>
        <strain evidence="7">Z-0001</strain>
    </source>
</reference>
<keyword evidence="4" id="KW-0594">Phospholipid biosynthesis</keyword>
<keyword evidence="4" id="KW-1208">Phospholipid metabolism</keyword>
<evidence type="ECO:0000256" key="4">
    <source>
        <dbReference type="RuleBase" id="RU361267"/>
    </source>
</evidence>
<dbReference type="SMART" id="SM00563">
    <property type="entry name" value="PlsC"/>
    <property type="match status" value="1"/>
</dbReference>
<dbReference type="NCBIfam" id="TIGR00530">
    <property type="entry name" value="AGP_acyltrn"/>
    <property type="match status" value="1"/>
</dbReference>
<evidence type="ECO:0000256" key="1">
    <source>
        <dbReference type="ARBA" id="ARBA00008655"/>
    </source>
</evidence>
<accession>A0A0L6W658</accession>
<comment type="caution">
    <text evidence="6">The sequence shown here is derived from an EMBL/GenBank/DDBJ whole genome shotgun (WGS) entry which is preliminary data.</text>
</comment>
<dbReference type="Proteomes" id="UP000037175">
    <property type="component" value="Unassembled WGS sequence"/>
</dbReference>
<keyword evidence="3 4" id="KW-0012">Acyltransferase</keyword>
<keyword evidence="4" id="KW-0443">Lipid metabolism</keyword>
<dbReference type="SUPFAM" id="SSF69593">
    <property type="entry name" value="Glycerol-3-phosphate (1)-acyltransferase"/>
    <property type="match status" value="1"/>
</dbReference>
<gene>
    <name evidence="6" type="ORF">Tfer_0618</name>
</gene>
<dbReference type="EMBL" id="LGTE01000002">
    <property type="protein sequence ID" value="KNZ70936.1"/>
    <property type="molecule type" value="Genomic_DNA"/>
</dbReference>
<comment type="similarity">
    <text evidence="1 4">Belongs to the 1-acyl-sn-glycerol-3-phosphate acyltransferase family.</text>
</comment>
<dbReference type="RefSeq" id="WP_052216817.1">
    <property type="nucleotide sequence ID" value="NZ_LGTE01000002.1"/>
</dbReference>
<dbReference type="CDD" id="cd07989">
    <property type="entry name" value="LPLAT_AGPAT-like"/>
    <property type="match status" value="1"/>
</dbReference>
<comment type="domain">
    <text evidence="4">The HXXXXD motif is essential for acyltransferase activity and may constitute the binding site for the phosphate moiety of the glycerol-3-phosphate.</text>
</comment>
<dbReference type="PANTHER" id="PTHR10434:SF11">
    <property type="entry name" value="1-ACYL-SN-GLYCEROL-3-PHOSPHATE ACYLTRANSFERASE"/>
    <property type="match status" value="1"/>
</dbReference>
<dbReference type="PATRIC" id="fig|281456.6.peg.649"/>
<dbReference type="GO" id="GO:0006654">
    <property type="term" value="P:phosphatidic acid biosynthetic process"/>
    <property type="evidence" value="ECO:0007669"/>
    <property type="project" value="TreeGrafter"/>
</dbReference>
<dbReference type="InterPro" id="IPR002123">
    <property type="entry name" value="Plipid/glycerol_acylTrfase"/>
</dbReference>
<protein>
    <recommendedName>
        <fullName evidence="4">1-acyl-sn-glycerol-3-phosphate acyltransferase</fullName>
        <ecNumber evidence="4">2.3.1.51</ecNumber>
    </recommendedName>
</protein>
<comment type="catalytic activity">
    <reaction evidence="4">
        <text>a 1-acyl-sn-glycero-3-phosphate + an acyl-CoA = a 1,2-diacyl-sn-glycero-3-phosphate + CoA</text>
        <dbReference type="Rhea" id="RHEA:19709"/>
        <dbReference type="ChEBI" id="CHEBI:57287"/>
        <dbReference type="ChEBI" id="CHEBI:57970"/>
        <dbReference type="ChEBI" id="CHEBI:58342"/>
        <dbReference type="ChEBI" id="CHEBI:58608"/>
        <dbReference type="EC" id="2.3.1.51"/>
    </reaction>
</comment>
<keyword evidence="2 4" id="KW-0808">Transferase</keyword>
<evidence type="ECO:0000313" key="6">
    <source>
        <dbReference type="EMBL" id="KNZ70936.1"/>
    </source>
</evidence>
<evidence type="ECO:0000313" key="7">
    <source>
        <dbReference type="Proteomes" id="UP000037175"/>
    </source>
</evidence>
<dbReference type="Pfam" id="PF01553">
    <property type="entry name" value="Acyltransferase"/>
    <property type="match status" value="1"/>
</dbReference>
<organism evidence="6 7">
    <name type="scientific">Thermincola ferriacetica</name>
    <dbReference type="NCBI Taxonomy" id="281456"/>
    <lineage>
        <taxon>Bacteria</taxon>
        <taxon>Bacillati</taxon>
        <taxon>Bacillota</taxon>
        <taxon>Clostridia</taxon>
        <taxon>Eubacteriales</taxon>
        <taxon>Thermincolaceae</taxon>
        <taxon>Thermincola</taxon>
    </lineage>
</organism>
<evidence type="ECO:0000256" key="2">
    <source>
        <dbReference type="ARBA" id="ARBA00022679"/>
    </source>
</evidence>
<dbReference type="InterPro" id="IPR004552">
    <property type="entry name" value="AGP_acyltrans"/>
</dbReference>
<keyword evidence="4" id="KW-0444">Lipid biosynthesis</keyword>
<proteinExistence type="inferred from homology"/>
<name>A0A0L6W658_9FIRM</name>
<dbReference type="GO" id="GO:0016020">
    <property type="term" value="C:membrane"/>
    <property type="evidence" value="ECO:0007669"/>
    <property type="project" value="InterPro"/>
</dbReference>
<dbReference type="GO" id="GO:0003841">
    <property type="term" value="F:1-acylglycerol-3-phosphate O-acyltransferase activity"/>
    <property type="evidence" value="ECO:0007669"/>
    <property type="project" value="UniProtKB-UniRule"/>
</dbReference>
<dbReference type="PANTHER" id="PTHR10434">
    <property type="entry name" value="1-ACYL-SN-GLYCEROL-3-PHOSPHATE ACYLTRANSFERASE"/>
    <property type="match status" value="1"/>
</dbReference>
<feature type="domain" description="Phospholipid/glycerol acyltransferase" evidence="5">
    <location>
        <begin position="34"/>
        <end position="146"/>
    </location>
</feature>
<keyword evidence="7" id="KW-1185">Reference proteome</keyword>
<evidence type="ECO:0000259" key="5">
    <source>
        <dbReference type="SMART" id="SM00563"/>
    </source>
</evidence>
<sequence>MIYRVAWVLVLAFLKIAAGFKIIGRENQVPSGPVIVVSNHVSNWDPLALGTALTRQVHFMAKDELFRNFLLAWLLRKLGVIPVKRGRTAKSAIVESLKVLKKGEVLGIFPEGTRNITGEILKPNAGAVMLALRARAPILPVALSGTREFRKMKAIIGKPIYLDQYYDEKLDKEQIDKISEDIMNNIRQLLKTA</sequence>
<dbReference type="AlphaFoldDB" id="A0A0L6W658"/>